<evidence type="ECO:0000256" key="1">
    <source>
        <dbReference type="SAM" id="Phobius"/>
    </source>
</evidence>
<feature type="transmembrane region" description="Helical" evidence="1">
    <location>
        <begin position="27"/>
        <end position="49"/>
    </location>
</feature>
<keyword evidence="3" id="KW-1185">Reference proteome</keyword>
<keyword evidence="1" id="KW-0812">Transmembrane</keyword>
<evidence type="ECO:0000313" key="3">
    <source>
        <dbReference type="Proteomes" id="UP000011524"/>
    </source>
</evidence>
<evidence type="ECO:0000313" key="2">
    <source>
        <dbReference type="EMBL" id="EMA32874.1"/>
    </source>
</evidence>
<dbReference type="Proteomes" id="UP000011524">
    <property type="component" value="Unassembled WGS sequence"/>
</dbReference>
<comment type="caution">
    <text evidence="2">The sequence shown here is derived from an EMBL/GenBank/DDBJ whole genome shotgun (WGS) entry which is preliminary data.</text>
</comment>
<dbReference type="EMBL" id="AOLY01000009">
    <property type="protein sequence ID" value="EMA32874.1"/>
    <property type="molecule type" value="Genomic_DNA"/>
</dbReference>
<proteinExistence type="predicted"/>
<keyword evidence="1" id="KW-0472">Membrane</keyword>
<reference evidence="2 3" key="1">
    <citation type="journal article" date="2014" name="PLoS Genet.">
        <title>Phylogenetically driven sequencing of extremely halophilic archaea reveals strategies for static and dynamic osmo-response.</title>
        <authorList>
            <person name="Becker E.A."/>
            <person name="Seitzer P.M."/>
            <person name="Tritt A."/>
            <person name="Larsen D."/>
            <person name="Krusor M."/>
            <person name="Yao A.I."/>
            <person name="Wu D."/>
            <person name="Madern D."/>
            <person name="Eisen J.A."/>
            <person name="Darling A.E."/>
            <person name="Facciotti M.T."/>
        </authorList>
    </citation>
    <scope>NUCLEOTIDE SEQUENCE [LARGE SCALE GENOMIC DNA]</scope>
    <source>
        <strain evidence="3">ATCC 49778 / DSM 6131 / JCM 7785 / NBRC 101032 / NCIMB 13157 / TR-1</strain>
    </source>
</reference>
<protein>
    <submittedName>
        <fullName evidence="2">Uncharacterized protein</fullName>
    </submittedName>
</protein>
<sequence length="65" mass="7261">MMLVFDYTIIVGLAEIRILLSTGQVPMFLTVLTGAIFRILYTLFTVHALRGTKESHGIFNNDSSI</sequence>
<organism evidence="2 3">
    <name type="scientific">Haloarcula japonica (strain ATCC 49778 / DSM 6131 / JCM 7785 / NBRC 101032 / NCIMB 13157 / TR-1)</name>
    <dbReference type="NCBI Taxonomy" id="1227453"/>
    <lineage>
        <taxon>Archaea</taxon>
        <taxon>Methanobacteriati</taxon>
        <taxon>Methanobacteriota</taxon>
        <taxon>Stenosarchaea group</taxon>
        <taxon>Halobacteria</taxon>
        <taxon>Halobacteriales</taxon>
        <taxon>Haloarculaceae</taxon>
        <taxon>Haloarcula</taxon>
    </lineage>
</organism>
<dbReference type="AlphaFoldDB" id="M0LKA3"/>
<keyword evidence="1" id="KW-1133">Transmembrane helix</keyword>
<name>M0LKA3_HALJT</name>
<accession>M0LKA3</accession>
<gene>
    <name evidence="2" type="ORF">C444_06616</name>
</gene>